<dbReference type="InterPro" id="IPR003961">
    <property type="entry name" value="FN3_dom"/>
</dbReference>
<evidence type="ECO:0000313" key="20">
    <source>
        <dbReference type="EMBL" id="CAG6717792.1"/>
    </source>
</evidence>
<dbReference type="SUPFAM" id="SSF48726">
    <property type="entry name" value="Immunoglobulin"/>
    <property type="match status" value="9"/>
</dbReference>
<keyword evidence="6" id="KW-0130">Cell adhesion</keyword>
<evidence type="ECO:0000256" key="17">
    <source>
        <dbReference type="SAM" id="SignalP"/>
    </source>
</evidence>
<dbReference type="GO" id="GO:0098609">
    <property type="term" value="P:cell-cell adhesion"/>
    <property type="evidence" value="ECO:0007669"/>
    <property type="project" value="TreeGrafter"/>
</dbReference>
<dbReference type="SMART" id="SM00408">
    <property type="entry name" value="IGc2"/>
    <property type="match status" value="9"/>
</dbReference>
<feature type="chain" id="PRO_5034166197" evidence="17">
    <location>
        <begin position="18"/>
        <end position="1815"/>
    </location>
</feature>
<dbReference type="FunFam" id="2.60.40.10:FF:000333">
    <property type="entry name" value="Down syndrome cell adhesion molecule"/>
    <property type="match status" value="1"/>
</dbReference>
<evidence type="ECO:0000256" key="16">
    <source>
        <dbReference type="SAM" id="Phobius"/>
    </source>
</evidence>
<dbReference type="CDD" id="cd20956">
    <property type="entry name" value="IgI_4_Dscam"/>
    <property type="match status" value="1"/>
</dbReference>
<dbReference type="InterPro" id="IPR007110">
    <property type="entry name" value="Ig-like_dom"/>
</dbReference>
<evidence type="ECO:0000256" key="10">
    <source>
        <dbReference type="ARBA" id="ARBA00023136"/>
    </source>
</evidence>
<feature type="domain" description="Fibronectin type-III" evidence="19">
    <location>
        <begin position="1204"/>
        <end position="1293"/>
    </location>
</feature>
<dbReference type="FunFam" id="2.60.40.10:FF:000120">
    <property type="entry name" value="Down syndrome cell adhesion molecule like 1"/>
    <property type="match status" value="1"/>
</dbReference>
<feature type="domain" description="Ig-like" evidence="18">
    <location>
        <begin position="610"/>
        <end position="702"/>
    </location>
</feature>
<evidence type="ECO:0000256" key="9">
    <source>
        <dbReference type="ARBA" id="ARBA00023018"/>
    </source>
</evidence>
<dbReference type="InterPro" id="IPR013098">
    <property type="entry name" value="Ig_I-set"/>
</dbReference>
<evidence type="ECO:0000256" key="4">
    <source>
        <dbReference type="ARBA" id="ARBA00022729"/>
    </source>
</evidence>
<feature type="domain" description="Ig-like" evidence="18">
    <location>
        <begin position="519"/>
        <end position="605"/>
    </location>
</feature>
<dbReference type="Gene3D" id="2.60.40.10">
    <property type="entry name" value="Immunoglobulins"/>
    <property type="match status" value="16"/>
</dbReference>
<feature type="domain" description="Fibronectin type-III" evidence="19">
    <location>
        <begin position="1381"/>
        <end position="1475"/>
    </location>
</feature>
<dbReference type="SUPFAM" id="SSF49265">
    <property type="entry name" value="Fibronectin type III"/>
    <property type="match status" value="3"/>
</dbReference>
<evidence type="ECO:0000256" key="1">
    <source>
        <dbReference type="ARBA" id="ARBA00004251"/>
    </source>
</evidence>
<keyword evidence="7" id="KW-0524">Neurogenesis</keyword>
<name>A0A8D8VAR3_9HEMI</name>
<feature type="domain" description="Ig-like" evidence="18">
    <location>
        <begin position="422"/>
        <end position="514"/>
    </location>
</feature>
<evidence type="ECO:0000256" key="13">
    <source>
        <dbReference type="ARBA" id="ARBA00023319"/>
    </source>
</evidence>
<dbReference type="Pfam" id="PF13927">
    <property type="entry name" value="Ig_3"/>
    <property type="match status" value="4"/>
</dbReference>
<dbReference type="Pfam" id="PF00041">
    <property type="entry name" value="fn3"/>
    <property type="match status" value="5"/>
</dbReference>
<comment type="subcellular location">
    <subcellularLocation>
        <location evidence="1">Cell membrane</location>
        <topology evidence="1">Single-pass type I membrane protein</topology>
    </subcellularLocation>
    <subcellularLocation>
        <location evidence="14">Synapse</location>
    </subcellularLocation>
</comment>
<dbReference type="FunFam" id="2.60.40.10:FF:000093">
    <property type="entry name" value="Down syndrome cell adhesion molecule, isoform B"/>
    <property type="match status" value="1"/>
</dbReference>
<dbReference type="InterPro" id="IPR003599">
    <property type="entry name" value="Ig_sub"/>
</dbReference>
<dbReference type="EMBL" id="HBUF01356437">
    <property type="protein sequence ID" value="CAG6717792.1"/>
    <property type="molecule type" value="Transcribed_RNA"/>
</dbReference>
<evidence type="ECO:0000259" key="19">
    <source>
        <dbReference type="PROSITE" id="PS50853"/>
    </source>
</evidence>
<keyword evidence="10 16" id="KW-0472">Membrane</keyword>
<dbReference type="FunFam" id="2.60.40.10:FF:000719">
    <property type="entry name" value="nephrin isoform X1"/>
    <property type="match status" value="1"/>
</dbReference>
<evidence type="ECO:0000256" key="6">
    <source>
        <dbReference type="ARBA" id="ARBA00022889"/>
    </source>
</evidence>
<feature type="transmembrane region" description="Helical" evidence="16">
    <location>
        <begin position="1592"/>
        <end position="1614"/>
    </location>
</feature>
<dbReference type="InterPro" id="IPR003598">
    <property type="entry name" value="Ig_sub2"/>
</dbReference>
<accession>A0A8D8VAR3</accession>
<dbReference type="CDD" id="cd00063">
    <property type="entry name" value="FN3"/>
    <property type="match status" value="6"/>
</dbReference>
<keyword evidence="4 17" id="KW-0732">Signal</keyword>
<evidence type="ECO:0000256" key="7">
    <source>
        <dbReference type="ARBA" id="ARBA00022902"/>
    </source>
</evidence>
<keyword evidence="8 16" id="KW-1133">Transmembrane helix</keyword>
<feature type="domain" description="Ig-like" evidence="18">
    <location>
        <begin position="1295"/>
        <end position="1373"/>
    </location>
</feature>
<dbReference type="InterPro" id="IPR013783">
    <property type="entry name" value="Ig-like_fold"/>
</dbReference>
<feature type="domain" description="Ig-like" evidence="18">
    <location>
        <begin position="335"/>
        <end position="412"/>
    </location>
</feature>
<dbReference type="FunFam" id="2.60.40.10:FF:000017">
    <property type="entry name" value="Down syndrome cell adhesion molecule b"/>
    <property type="match status" value="1"/>
</dbReference>
<evidence type="ECO:0000256" key="2">
    <source>
        <dbReference type="ARBA" id="ARBA00022475"/>
    </source>
</evidence>
<dbReference type="InterPro" id="IPR036179">
    <property type="entry name" value="Ig-like_dom_sf"/>
</dbReference>
<dbReference type="InterPro" id="IPR056754">
    <property type="entry name" value="DSCAM/DSCAML_C"/>
</dbReference>
<evidence type="ECO:0000256" key="5">
    <source>
        <dbReference type="ARBA" id="ARBA00022737"/>
    </source>
</evidence>
<feature type="domain" description="Fibronectin type-III" evidence="19">
    <location>
        <begin position="1479"/>
        <end position="1578"/>
    </location>
</feature>
<reference evidence="20" key="1">
    <citation type="submission" date="2021-05" db="EMBL/GenBank/DDBJ databases">
        <authorList>
            <person name="Alioto T."/>
            <person name="Alioto T."/>
            <person name="Gomez Garrido J."/>
        </authorList>
    </citation>
    <scope>NUCLEOTIDE SEQUENCE</scope>
</reference>
<feature type="domain" description="Ig-like" evidence="18">
    <location>
        <begin position="257"/>
        <end position="330"/>
    </location>
</feature>
<protein>
    <submittedName>
        <fullName evidence="20">Down syndrome cell adhesion molecule-like protein Dscam2</fullName>
    </submittedName>
</protein>
<dbReference type="SMART" id="SM00409">
    <property type="entry name" value="IG"/>
    <property type="match status" value="10"/>
</dbReference>
<feature type="domain" description="Fibronectin type-III" evidence="19">
    <location>
        <begin position="1103"/>
        <end position="1200"/>
    </location>
</feature>
<dbReference type="FunFam" id="2.60.40.10:FF:000104">
    <property type="entry name" value="Down syndrome cell adhesion molecule b"/>
    <property type="match status" value="1"/>
</dbReference>
<dbReference type="GO" id="GO:0048812">
    <property type="term" value="P:neuron projection morphogenesis"/>
    <property type="evidence" value="ECO:0007669"/>
    <property type="project" value="UniProtKB-ARBA"/>
</dbReference>
<feature type="region of interest" description="Disordered" evidence="15">
    <location>
        <begin position="1790"/>
        <end position="1815"/>
    </location>
</feature>
<dbReference type="Pfam" id="PF25059">
    <property type="entry name" value="FN3_DSCAM-DSCAML_C"/>
    <property type="match status" value="1"/>
</dbReference>
<dbReference type="InterPro" id="IPR036116">
    <property type="entry name" value="FN3_sf"/>
</dbReference>
<evidence type="ECO:0000256" key="12">
    <source>
        <dbReference type="ARBA" id="ARBA00023180"/>
    </source>
</evidence>
<keyword evidence="3 16" id="KW-0812">Transmembrane</keyword>
<evidence type="ECO:0000256" key="8">
    <source>
        <dbReference type="ARBA" id="ARBA00022989"/>
    </source>
</evidence>
<feature type="domain" description="Ig-like" evidence="18">
    <location>
        <begin position="705"/>
        <end position="795"/>
    </location>
</feature>
<dbReference type="PROSITE" id="PS50835">
    <property type="entry name" value="IG_LIKE"/>
    <property type="match status" value="9"/>
</dbReference>
<dbReference type="PROSITE" id="PS50853">
    <property type="entry name" value="FN3"/>
    <property type="match status" value="6"/>
</dbReference>
<keyword evidence="11" id="KW-1015">Disulfide bond</keyword>
<dbReference type="GO" id="GO:0045202">
    <property type="term" value="C:synapse"/>
    <property type="evidence" value="ECO:0007669"/>
    <property type="project" value="UniProtKB-SubCell"/>
</dbReference>
<feature type="compositionally biased region" description="Basic residues" evidence="15">
    <location>
        <begin position="1800"/>
        <end position="1815"/>
    </location>
</feature>
<dbReference type="PANTHER" id="PTHR44170:SF6">
    <property type="entry name" value="CONTACTIN"/>
    <property type="match status" value="1"/>
</dbReference>
<dbReference type="GO" id="GO:0005886">
    <property type="term" value="C:plasma membrane"/>
    <property type="evidence" value="ECO:0007669"/>
    <property type="project" value="UniProtKB-SubCell"/>
</dbReference>
<dbReference type="CDD" id="cd00096">
    <property type="entry name" value="Ig"/>
    <property type="match status" value="2"/>
</dbReference>
<dbReference type="CDD" id="cd20958">
    <property type="entry name" value="IgI_5_Dscam"/>
    <property type="match status" value="1"/>
</dbReference>
<dbReference type="SMART" id="SM00060">
    <property type="entry name" value="FN3"/>
    <property type="match status" value="6"/>
</dbReference>
<feature type="domain" description="Ig-like" evidence="18">
    <location>
        <begin position="802"/>
        <end position="897"/>
    </location>
</feature>
<dbReference type="PANTHER" id="PTHR44170">
    <property type="entry name" value="PROTEIN SIDEKICK"/>
    <property type="match status" value="1"/>
</dbReference>
<keyword evidence="9" id="KW-0770">Synapse</keyword>
<feature type="domain" description="Ig-like" evidence="18">
    <location>
        <begin position="35"/>
        <end position="125"/>
    </location>
</feature>
<dbReference type="Pfam" id="PF07679">
    <property type="entry name" value="I-set"/>
    <property type="match status" value="4"/>
</dbReference>
<feature type="domain" description="Fibronectin type-III" evidence="19">
    <location>
        <begin position="998"/>
        <end position="1098"/>
    </location>
</feature>
<evidence type="ECO:0000256" key="15">
    <source>
        <dbReference type="SAM" id="MobiDB-lite"/>
    </source>
</evidence>
<evidence type="ECO:0000259" key="18">
    <source>
        <dbReference type="PROSITE" id="PS50835"/>
    </source>
</evidence>
<sequence>MPCFNVLGFVLFAALFSRWTNFPALFVLGDSYAGPSFLREPPSHVDFANDTGATLDCSAEGTEPVTISWVTAADNRPVSPIHGVLELLLNGSLLLLPFHASDYRHDVHAATYRCVASNTVGKLVSRDVRVNAVVLQNHELHVEASKDVQIGASAMLRCNTPGFVREFISVTSWIQDSTFNIYPSPRGDGKYHMLASGELIIHQVDESDRYRSYQCRGVNKLTGASLLSVNRGRISLAENMRMLSAAKMFEKHRIINVKKDDSVILPCSAQGNPHPTIKWYKQDSPVEESERIQRIGSCLFISHVEETDSGLWNCVGNNSEGQDKMQLFIQVKSSLSIEMSPSGQVVVDVGHRIELHCRVSPKRLASAKAWLKDGLVLRRNSEEVLVLDRVQREDAGMYQCHVSADDDSAQMSAQVILGASHPQLIYKFIQQTLQPGPPVSLKCIATGNPTPHISWKLDGYPLAGDRFVMGQYMSLHGDVISHVNISSVRVEDSGIYQCTATNRVGSQTHSADMRVYGAPFVRAMGNVSAIAGEPLYLGCPVAGYPIESITWQKGVQQLPLNRRQKVFPNGTLLIENVQKDHDRGIYWCTATNKQGRSSSQNVHISVTVPPKIAPFEFQPDLHSGDRAGVQCLITKGDPPLTISWFKNDLPIISDPEIVVRSTGEYTSSLSIATLSTGHAGNYSCVASNQVASDSHSSVLRVNVPPHWILTPRSANITRDSTYILNCQADGFPQPTVVWRKLLGKQSNDYQEVSGRGLSVHSNGTIFIKQALPEHAGQYLCEASNGIGADISSSVSIVVLNPPEFDIKSSQLSGKRGAIQTLTCKCRGDSPMTLTWSKENSLPLHYKSRYQTKQFEENGVHQSELVIPNTEKTDAGMYTCTASNPYGRDQSTIHFTVQDAPGQPQDVKLVTSNSRSLKVSWSPPSEESVLQYIVQYRTDSASDLEWKSQNSGTEQWSVLTDLLPATLYRVRVLAENSLGAGRPSESLLVHTEAEPPTGEPTGLHAVAVSSDSIRVTWNAPPPHLTNGDLLGYYLGYREQGFGRQNSYNFTTIPVRSDSTGIATLTGLRKYRKYDIVVQAFNEKGPGPMSSEVSLQTLEDVPAAPPLDITCTPLSSTVLSVTWQPPPLLLQNGEILGYKVYYENMRELPLENIETGVKQSMDTKISLKGLHKYCNYSIHIWAYTRVGEGVRSKPVHCLTAEDVPEAPAGIKVHSNAPLSLMLSWRPPLRSNGVITSYTVYSKSLQVKRLPPTHTHTQLSDLRKGETQEFWVTASTGVGEGPSTDVVKAVVSSKPKYPASIISFGDLISIKSRQSISLRCLSVGSPAPKRTWHKSDARSLFAVQSDGSLEISSIEPAHSGNYTCSVSNSLGTDSITYSLLVLMPPSPVILKLVDKGSSWLDLDWRVENSGGSPIRGFILKFKRSDLSEWNDISLPRDVHNYKLKDLICGKEYDVEVSSYNSVGAGEAVKSVPLQTQGGKPLRPTAHQLIIANTTSFLLDLNTWLDNGCKITSFSIEYREVMRSEWITVGNDLQMREKISIAGLWPGTDYVLRVKASNSAGVTKAEYPVSTSALLIGEVPSNSDFLDSSGVVYSSLLPLTLVLIVILLCILTSLLMYIKKRKRGEILTASGLDSGEDDNKRNLSAREQYYAAALQTTTTTTPVSQGGYEVYENDTTRWDFPVKNNSFQSKNQDDVSPYATFQIANADVRSFIHHEHKLASMDTLPLKSGNVYERDKYKMKVRKSSKSSVPPDYEDWSRQARISVQSAESSTSPEASPRCLRHRTDVSCDSLSHSNFSESDFTNQKRHRRSNHKKYSIAV</sequence>
<feature type="domain" description="Fibronectin type-III" evidence="19">
    <location>
        <begin position="902"/>
        <end position="993"/>
    </location>
</feature>
<evidence type="ECO:0000256" key="11">
    <source>
        <dbReference type="ARBA" id="ARBA00023157"/>
    </source>
</evidence>
<keyword evidence="2" id="KW-1003">Cell membrane</keyword>
<keyword evidence="5" id="KW-0677">Repeat</keyword>
<proteinExistence type="predicted"/>
<evidence type="ECO:0000256" key="3">
    <source>
        <dbReference type="ARBA" id="ARBA00022692"/>
    </source>
</evidence>
<feature type="signal peptide" evidence="17">
    <location>
        <begin position="1"/>
        <end position="17"/>
    </location>
</feature>
<keyword evidence="13" id="KW-0393">Immunoglobulin domain</keyword>
<organism evidence="20">
    <name type="scientific">Cacopsylla melanoneura</name>
    <dbReference type="NCBI Taxonomy" id="428564"/>
    <lineage>
        <taxon>Eukaryota</taxon>
        <taxon>Metazoa</taxon>
        <taxon>Ecdysozoa</taxon>
        <taxon>Arthropoda</taxon>
        <taxon>Hexapoda</taxon>
        <taxon>Insecta</taxon>
        <taxon>Pterygota</taxon>
        <taxon>Neoptera</taxon>
        <taxon>Paraneoptera</taxon>
        <taxon>Hemiptera</taxon>
        <taxon>Sternorrhyncha</taxon>
        <taxon>Psylloidea</taxon>
        <taxon>Psyllidae</taxon>
        <taxon>Psyllinae</taxon>
        <taxon>Cacopsylla</taxon>
    </lineage>
</organism>
<evidence type="ECO:0000256" key="14">
    <source>
        <dbReference type="ARBA" id="ARBA00034103"/>
    </source>
</evidence>
<keyword evidence="12" id="KW-0325">Glycoprotein</keyword>